<dbReference type="AlphaFoldDB" id="A0A7S1BNH9"/>
<name>A0A7S1BNH9_9STRA</name>
<dbReference type="PANTHER" id="PTHR11124">
    <property type="entry name" value="VACUOLAR SORTING PROTEIN VPS29"/>
    <property type="match status" value="1"/>
</dbReference>
<feature type="domain" description="Calcineurin-like phosphoesterase" evidence="6">
    <location>
        <begin position="10"/>
        <end position="157"/>
    </location>
</feature>
<evidence type="ECO:0000259" key="6">
    <source>
        <dbReference type="Pfam" id="PF12850"/>
    </source>
</evidence>
<keyword evidence="3" id="KW-0813">Transport</keyword>
<dbReference type="GO" id="GO:0015031">
    <property type="term" value="P:protein transport"/>
    <property type="evidence" value="ECO:0007669"/>
    <property type="project" value="UniProtKB-KW"/>
</dbReference>
<evidence type="ECO:0000313" key="7">
    <source>
        <dbReference type="EMBL" id="CAD8890872.1"/>
    </source>
</evidence>
<evidence type="ECO:0000256" key="5">
    <source>
        <dbReference type="RuleBase" id="RU362040"/>
    </source>
</evidence>
<dbReference type="EMBL" id="HBFR01025203">
    <property type="protein sequence ID" value="CAD8890872.1"/>
    <property type="molecule type" value="Transcribed_RNA"/>
</dbReference>
<sequence length="204" mass="22018">MSNSFGELCLVVGDFHIPHRATGIPEKFKRMLVPNKMQHVLCTGNLCTRGSGVYEELRSLAPNVHCVLGDMDDDVSANEDAASATRPETKVVKIGQFRIGLVHGHQAVPWGDHGALDMVRRRLGADILISGHTHRNAVTPYDGHYHINPGSITGAGATVGAGESCPSFILLAIQGPKVVCYVYELIDDNVEVSKTEFSKSELAT</sequence>
<evidence type="ECO:0000256" key="3">
    <source>
        <dbReference type="ARBA" id="ARBA00022448"/>
    </source>
</evidence>
<evidence type="ECO:0000256" key="1">
    <source>
        <dbReference type="ARBA" id="ARBA00005945"/>
    </source>
</evidence>
<organism evidence="7">
    <name type="scientific">Corethron hystrix</name>
    <dbReference type="NCBI Taxonomy" id="216773"/>
    <lineage>
        <taxon>Eukaryota</taxon>
        <taxon>Sar</taxon>
        <taxon>Stramenopiles</taxon>
        <taxon>Ochrophyta</taxon>
        <taxon>Bacillariophyta</taxon>
        <taxon>Coscinodiscophyceae</taxon>
        <taxon>Corethrophycidae</taxon>
        <taxon>Corethrales</taxon>
        <taxon>Corethraceae</taxon>
        <taxon>Corethron</taxon>
    </lineage>
</organism>
<accession>A0A7S1BNH9</accession>
<dbReference type="InterPro" id="IPR000979">
    <property type="entry name" value="Phosphodiesterase_MJ0936/Vps29"/>
</dbReference>
<dbReference type="GO" id="GO:0005829">
    <property type="term" value="C:cytosol"/>
    <property type="evidence" value="ECO:0007669"/>
    <property type="project" value="GOC"/>
</dbReference>
<dbReference type="SUPFAM" id="SSF56300">
    <property type="entry name" value="Metallo-dependent phosphatases"/>
    <property type="match status" value="1"/>
</dbReference>
<dbReference type="NCBIfam" id="TIGR00040">
    <property type="entry name" value="yfcE"/>
    <property type="match status" value="1"/>
</dbReference>
<keyword evidence="4" id="KW-0653">Protein transport</keyword>
<dbReference type="InterPro" id="IPR028661">
    <property type="entry name" value="Vps29"/>
</dbReference>
<dbReference type="Pfam" id="PF12850">
    <property type="entry name" value="Metallophos_2"/>
    <property type="match status" value="1"/>
</dbReference>
<protein>
    <recommendedName>
        <fullName evidence="2 5">Vacuolar protein sorting-associated protein 29</fullName>
    </recommendedName>
</protein>
<dbReference type="Gene3D" id="3.60.21.10">
    <property type="match status" value="1"/>
</dbReference>
<dbReference type="GO" id="GO:0030904">
    <property type="term" value="C:retromer complex"/>
    <property type="evidence" value="ECO:0007669"/>
    <property type="project" value="InterPro"/>
</dbReference>
<dbReference type="GO" id="GO:0031410">
    <property type="term" value="C:cytoplasmic vesicle"/>
    <property type="evidence" value="ECO:0007669"/>
    <property type="project" value="UniProtKB-ARBA"/>
</dbReference>
<dbReference type="InterPro" id="IPR029052">
    <property type="entry name" value="Metallo-depent_PP-like"/>
</dbReference>
<reference evidence="7" key="1">
    <citation type="submission" date="2021-01" db="EMBL/GenBank/DDBJ databases">
        <authorList>
            <person name="Corre E."/>
            <person name="Pelletier E."/>
            <person name="Niang G."/>
            <person name="Scheremetjew M."/>
            <person name="Finn R."/>
            <person name="Kale V."/>
            <person name="Holt S."/>
            <person name="Cochrane G."/>
            <person name="Meng A."/>
            <person name="Brown T."/>
            <person name="Cohen L."/>
        </authorList>
    </citation>
    <scope>NUCLEOTIDE SEQUENCE</scope>
    <source>
        <strain evidence="7">308</strain>
    </source>
</reference>
<dbReference type="InterPro" id="IPR024654">
    <property type="entry name" value="Calcineurin-like_PHP_lpxH"/>
</dbReference>
<dbReference type="CDD" id="cd07394">
    <property type="entry name" value="MPP_Vps29"/>
    <property type="match status" value="1"/>
</dbReference>
<dbReference type="GO" id="GO:0042147">
    <property type="term" value="P:retrograde transport, endosome to Golgi"/>
    <property type="evidence" value="ECO:0007669"/>
    <property type="project" value="InterPro"/>
</dbReference>
<dbReference type="FunFam" id="3.60.21.10:FF:000015">
    <property type="entry name" value="Vacuolar protein sorting-associated protein 29"/>
    <property type="match status" value="1"/>
</dbReference>
<gene>
    <name evidence="7" type="ORF">CHYS00102_LOCUS18078</name>
</gene>
<proteinExistence type="inferred from homology"/>
<evidence type="ECO:0000256" key="4">
    <source>
        <dbReference type="ARBA" id="ARBA00022927"/>
    </source>
</evidence>
<comment type="similarity">
    <text evidence="1 5">Belongs to the VPS29 family.</text>
</comment>
<evidence type="ECO:0000256" key="2">
    <source>
        <dbReference type="ARBA" id="ARBA00017767"/>
    </source>
</evidence>